<organism evidence="1 2">
    <name type="scientific">Erwinia pyrifoliae</name>
    <dbReference type="NCBI Taxonomy" id="79967"/>
    <lineage>
        <taxon>Bacteria</taxon>
        <taxon>Pseudomonadati</taxon>
        <taxon>Pseudomonadota</taxon>
        <taxon>Gammaproteobacteria</taxon>
        <taxon>Enterobacterales</taxon>
        <taxon>Erwiniaceae</taxon>
        <taxon>Erwinia</taxon>
    </lineage>
</organism>
<reference evidence="1" key="1">
    <citation type="submission" date="2022-07" db="EMBL/GenBank/DDBJ databases">
        <title>Genetic diversity of Erwinia pyrifoliae.</title>
        <authorList>
            <person name="Park D.S."/>
            <person name="Ham H."/>
        </authorList>
    </citation>
    <scope>NUCLEOTIDE SEQUENCE</scope>
    <source>
        <strain evidence="1">CP201486</strain>
    </source>
</reference>
<evidence type="ECO:0000313" key="1">
    <source>
        <dbReference type="EMBL" id="UWS35318.1"/>
    </source>
</evidence>
<sequence>MTCVTNSSYTEIFAPPNAYSGLSGGFDEKHISATKGGASSNILQDAEISELLNSQGSRLNGESQINPPSYKKDQADVRENEENDGSYINVLGDPSIFLISTKIVKIINYMRDKLNKLITQSSESSTLAAQRQGLHNIHSAEKNRDGAIFGGVAGVGLGLGGAVASVKGLNAVGRSTNQNLKPAKLKQEALESDRKTFIDILDKKKAAGDPVDPKLMSRMDHHKDLESQIQAHHDKHRKVEINAQKTSLISGPLNQSSHSVTQIITSSYGVDAAGETSNAGLAEADKQINLQTGENHRQIISSNDNALNTMNKTVDDVLRSRNNATDAIVNKIH</sequence>
<accession>A0ABY5XED1</accession>
<dbReference type="GeneID" id="92236862"/>
<name>A0ABY5XED1_ERWPY</name>
<dbReference type="EMBL" id="CP103445">
    <property type="protein sequence ID" value="UWS35318.1"/>
    <property type="molecule type" value="Genomic_DNA"/>
</dbReference>
<evidence type="ECO:0000313" key="2">
    <source>
        <dbReference type="Proteomes" id="UP001058553"/>
    </source>
</evidence>
<keyword evidence="2" id="KW-1185">Reference proteome</keyword>
<dbReference type="Proteomes" id="UP001058553">
    <property type="component" value="Chromosome"/>
</dbReference>
<gene>
    <name evidence="1" type="ORF">NYP84_09340</name>
</gene>
<proteinExistence type="predicted"/>
<protein>
    <submittedName>
        <fullName evidence="1">Uncharacterized protein</fullName>
    </submittedName>
</protein>
<dbReference type="RefSeq" id="WP_012668281.1">
    <property type="nucleotide sequence ID" value="NZ_CP023567.1"/>
</dbReference>